<feature type="chain" id="PRO_5014707999" evidence="1">
    <location>
        <begin position="18"/>
        <end position="83"/>
    </location>
</feature>
<accession>A0A2M4B1Q2</accession>
<protein>
    <submittedName>
        <fullName evidence="2">Putative secreted protein</fullName>
    </submittedName>
</protein>
<dbReference type="EMBL" id="GGFK01013635">
    <property type="protein sequence ID" value="MBW46956.1"/>
    <property type="molecule type" value="Transcribed_RNA"/>
</dbReference>
<feature type="signal peptide" evidence="1">
    <location>
        <begin position="1"/>
        <end position="17"/>
    </location>
</feature>
<evidence type="ECO:0000256" key="1">
    <source>
        <dbReference type="SAM" id="SignalP"/>
    </source>
</evidence>
<keyword evidence="1" id="KW-0732">Signal</keyword>
<reference evidence="2" key="1">
    <citation type="submission" date="2018-01" db="EMBL/GenBank/DDBJ databases">
        <title>An insight into the sialome of Amazonian anophelines.</title>
        <authorList>
            <person name="Ribeiro J.M."/>
            <person name="Scarpassa V."/>
            <person name="Calvo E."/>
        </authorList>
    </citation>
    <scope>NUCLEOTIDE SEQUENCE</scope>
    <source>
        <tissue evidence="2">Salivary glands</tissue>
    </source>
</reference>
<proteinExistence type="predicted"/>
<sequence>MLFYGNALISFVCVCFGKLFAQSAGDNRNPPCGVSCSITPRLLFDNCRGQLIGVSGSCCSPKIRLPRDHWQCVALPCFNVVFY</sequence>
<dbReference type="AlphaFoldDB" id="A0A2M4B1Q2"/>
<organism evidence="2">
    <name type="scientific">Anopheles triannulatus</name>
    <dbReference type="NCBI Taxonomy" id="58253"/>
    <lineage>
        <taxon>Eukaryota</taxon>
        <taxon>Metazoa</taxon>
        <taxon>Ecdysozoa</taxon>
        <taxon>Arthropoda</taxon>
        <taxon>Hexapoda</taxon>
        <taxon>Insecta</taxon>
        <taxon>Pterygota</taxon>
        <taxon>Neoptera</taxon>
        <taxon>Endopterygota</taxon>
        <taxon>Diptera</taxon>
        <taxon>Nematocera</taxon>
        <taxon>Culicoidea</taxon>
        <taxon>Culicidae</taxon>
        <taxon>Anophelinae</taxon>
        <taxon>Anopheles</taxon>
    </lineage>
</organism>
<evidence type="ECO:0000313" key="2">
    <source>
        <dbReference type="EMBL" id="MBW46956.1"/>
    </source>
</evidence>
<name>A0A2M4B1Q2_9DIPT</name>